<keyword evidence="2" id="KW-1185">Reference proteome</keyword>
<dbReference type="EMBL" id="AP014936">
    <property type="protein sequence ID" value="BAU48658.1"/>
    <property type="molecule type" value="Genomic_DNA"/>
</dbReference>
<evidence type="ECO:0000313" key="1">
    <source>
        <dbReference type="EMBL" id="BAU48658.1"/>
    </source>
</evidence>
<protein>
    <submittedName>
        <fullName evidence="1">Uncharacterized protein</fullName>
    </submittedName>
</protein>
<reference evidence="1 2" key="1">
    <citation type="submission" date="2015-08" db="EMBL/GenBank/DDBJ databases">
        <title>Complete genome sequence of Sulfurifustis variabilis.</title>
        <authorList>
            <person name="Miura A."/>
            <person name="Kojima H."/>
            <person name="Fukui M."/>
        </authorList>
    </citation>
    <scope>NUCLEOTIDE SEQUENCE [LARGE SCALE GENOMIC DNA]</scope>
    <source>
        <strain evidence="2">skN76</strain>
    </source>
</reference>
<dbReference type="OrthoDB" id="7065414at2"/>
<dbReference type="Proteomes" id="UP000218899">
    <property type="component" value="Chromosome"/>
</dbReference>
<gene>
    <name evidence="1" type="ORF">SVA_2106</name>
</gene>
<organism evidence="1 2">
    <name type="scientific">Sulfurifustis variabilis</name>
    <dbReference type="NCBI Taxonomy" id="1675686"/>
    <lineage>
        <taxon>Bacteria</taxon>
        <taxon>Pseudomonadati</taxon>
        <taxon>Pseudomonadota</taxon>
        <taxon>Gammaproteobacteria</taxon>
        <taxon>Acidiferrobacterales</taxon>
        <taxon>Acidiferrobacteraceae</taxon>
        <taxon>Sulfurifustis</taxon>
    </lineage>
</organism>
<dbReference type="KEGG" id="sva:SVA_2106"/>
<dbReference type="RefSeq" id="WP_096461144.1">
    <property type="nucleotide sequence ID" value="NZ_AP014936.1"/>
</dbReference>
<accession>A0A1B4V549</accession>
<proteinExistence type="predicted"/>
<sequence>MLAVLTGCATVHPDVCARFDAARASTSYDTEYRYSEADTRNAVWSFRPLKRKAPAEVRWYTLRISADAVARCEHLYLYKDLYIERDSRSIQIEEQREFYTSSGKLIAVKKENLSAQLRRAGYYSASVPLPIPEAAPAGRYRVVTRIVLKDAGRKDRTLAAASAEFRVR</sequence>
<name>A0A1B4V549_9GAMM</name>
<evidence type="ECO:0000313" key="2">
    <source>
        <dbReference type="Proteomes" id="UP000218899"/>
    </source>
</evidence>
<dbReference type="AlphaFoldDB" id="A0A1B4V549"/>